<dbReference type="GO" id="GO:0008477">
    <property type="term" value="F:purine nucleosidase activity"/>
    <property type="evidence" value="ECO:0007669"/>
    <property type="project" value="TreeGrafter"/>
</dbReference>
<gene>
    <name evidence="4" type="ORF">IAG03_08015</name>
</gene>
<dbReference type="InterPro" id="IPR036452">
    <property type="entry name" value="Ribo_hydro-like"/>
</dbReference>
<sequence>MLKMDKKNDFCVPEGKLRVILDTDTYNEVDDQIALAYLLLSQERFDVEAVYAAPFYNNRAESPGDGMEKSYQEILHIMRLMHDPREEMVFRGATSFLSSGLKPAPNPAVLDLVRRAKAEDPRELFVIAIGAPTNVATALELYPEIRDRITVIWLGGHGYWLEKPAIEFNMWSDVSASRALLDSGVKLMIIPAFGVTSHLLTTMADLETNLGGSGALCDFLIQRVKDFQIHRPSVDPNEKIVEMPIDPAWSKEIWDIGAVAYLIDQNWFRTKQISSPILTNAGDFAWDASRHSVFMATFLDRHRIYKDLYQKLAGH</sequence>
<dbReference type="InterPro" id="IPR023186">
    <property type="entry name" value="IUNH"/>
</dbReference>
<keyword evidence="5" id="KW-1185">Reference proteome</keyword>
<dbReference type="Pfam" id="PF01156">
    <property type="entry name" value="IU_nuc_hydro"/>
    <property type="match status" value="1"/>
</dbReference>
<dbReference type="AlphaFoldDB" id="A0A926D9T6"/>
<dbReference type="GO" id="GO:0005829">
    <property type="term" value="C:cytosol"/>
    <property type="evidence" value="ECO:0007669"/>
    <property type="project" value="TreeGrafter"/>
</dbReference>
<protein>
    <submittedName>
        <fullName evidence="4">Nucleoside hydrolase</fullName>
    </submittedName>
</protein>
<keyword evidence="2" id="KW-0326">Glycosidase</keyword>
<accession>A0A926D9T6</accession>
<dbReference type="Gene3D" id="3.90.245.10">
    <property type="entry name" value="Ribonucleoside hydrolase-like"/>
    <property type="match status" value="1"/>
</dbReference>
<feature type="domain" description="Inosine/uridine-preferring nucleoside hydrolase" evidence="3">
    <location>
        <begin position="19"/>
        <end position="277"/>
    </location>
</feature>
<reference evidence="4" key="1">
    <citation type="submission" date="2020-08" db="EMBL/GenBank/DDBJ databases">
        <title>Genome public.</title>
        <authorList>
            <person name="Liu C."/>
            <person name="Sun Q."/>
        </authorList>
    </citation>
    <scope>NUCLEOTIDE SEQUENCE</scope>
    <source>
        <strain evidence="4">NSJ-40</strain>
    </source>
</reference>
<dbReference type="Proteomes" id="UP000651482">
    <property type="component" value="Unassembled WGS sequence"/>
</dbReference>
<evidence type="ECO:0000256" key="1">
    <source>
        <dbReference type="ARBA" id="ARBA00022801"/>
    </source>
</evidence>
<dbReference type="SUPFAM" id="SSF53590">
    <property type="entry name" value="Nucleoside hydrolase"/>
    <property type="match status" value="1"/>
</dbReference>
<evidence type="ECO:0000313" key="5">
    <source>
        <dbReference type="Proteomes" id="UP000651482"/>
    </source>
</evidence>
<evidence type="ECO:0000259" key="3">
    <source>
        <dbReference type="Pfam" id="PF01156"/>
    </source>
</evidence>
<comment type="caution">
    <text evidence="4">The sequence shown here is derived from an EMBL/GenBank/DDBJ whole genome shotgun (WGS) entry which is preliminary data.</text>
</comment>
<evidence type="ECO:0000313" key="4">
    <source>
        <dbReference type="EMBL" id="MBC8533949.1"/>
    </source>
</evidence>
<keyword evidence="1 4" id="KW-0378">Hydrolase</keyword>
<name>A0A926D9T6_9FIRM</name>
<dbReference type="GO" id="GO:0006152">
    <property type="term" value="P:purine nucleoside catabolic process"/>
    <property type="evidence" value="ECO:0007669"/>
    <property type="project" value="TreeGrafter"/>
</dbReference>
<evidence type="ECO:0000256" key="2">
    <source>
        <dbReference type="ARBA" id="ARBA00023295"/>
    </source>
</evidence>
<proteinExistence type="predicted"/>
<dbReference type="EMBL" id="JACRSN010000010">
    <property type="protein sequence ID" value="MBC8533949.1"/>
    <property type="molecule type" value="Genomic_DNA"/>
</dbReference>
<dbReference type="RefSeq" id="WP_249319603.1">
    <property type="nucleotide sequence ID" value="NZ_JACRSN010000010.1"/>
</dbReference>
<dbReference type="PANTHER" id="PTHR12304:SF4">
    <property type="entry name" value="URIDINE NUCLEOSIDASE"/>
    <property type="match status" value="1"/>
</dbReference>
<dbReference type="InterPro" id="IPR001910">
    <property type="entry name" value="Inosine/uridine_hydrolase_dom"/>
</dbReference>
<dbReference type="PANTHER" id="PTHR12304">
    <property type="entry name" value="INOSINE-URIDINE PREFERRING NUCLEOSIDE HYDROLASE"/>
    <property type="match status" value="1"/>
</dbReference>
<organism evidence="4 5">
    <name type="scientific">Yeguia hominis</name>
    <dbReference type="NCBI Taxonomy" id="2763662"/>
    <lineage>
        <taxon>Bacteria</taxon>
        <taxon>Bacillati</taxon>
        <taxon>Bacillota</taxon>
        <taxon>Clostridia</taxon>
        <taxon>Eubacteriales</taxon>
        <taxon>Yeguiaceae</taxon>
        <taxon>Yeguia</taxon>
    </lineage>
</organism>